<comment type="caution">
    <text evidence="1">The sequence shown here is derived from an EMBL/GenBank/DDBJ whole genome shotgun (WGS) entry which is preliminary data.</text>
</comment>
<protein>
    <submittedName>
        <fullName evidence="1">Uncharacterized protein</fullName>
    </submittedName>
</protein>
<dbReference type="EMBL" id="CATNWA010005159">
    <property type="protein sequence ID" value="CAI9549435.1"/>
    <property type="molecule type" value="Genomic_DNA"/>
</dbReference>
<sequence>MVSPPLTMSFNRKCCYWQDLQVRNFATDSPKMTCLRKLYTRLDTKHNEK</sequence>
<proteinExistence type="predicted"/>
<evidence type="ECO:0000313" key="1">
    <source>
        <dbReference type="EMBL" id="CAI9549435.1"/>
    </source>
</evidence>
<evidence type="ECO:0000313" key="2">
    <source>
        <dbReference type="Proteomes" id="UP001162483"/>
    </source>
</evidence>
<reference evidence="1" key="1">
    <citation type="submission" date="2023-05" db="EMBL/GenBank/DDBJ databases">
        <authorList>
            <person name="Stuckert A."/>
        </authorList>
    </citation>
    <scope>NUCLEOTIDE SEQUENCE</scope>
</reference>
<keyword evidence="2" id="KW-1185">Reference proteome</keyword>
<accession>A0ABN9BPP5</accession>
<gene>
    <name evidence="1" type="ORF">SPARVUS_LOCUS3344573</name>
</gene>
<organism evidence="1 2">
    <name type="scientific">Staurois parvus</name>
    <dbReference type="NCBI Taxonomy" id="386267"/>
    <lineage>
        <taxon>Eukaryota</taxon>
        <taxon>Metazoa</taxon>
        <taxon>Chordata</taxon>
        <taxon>Craniata</taxon>
        <taxon>Vertebrata</taxon>
        <taxon>Euteleostomi</taxon>
        <taxon>Amphibia</taxon>
        <taxon>Batrachia</taxon>
        <taxon>Anura</taxon>
        <taxon>Neobatrachia</taxon>
        <taxon>Ranoidea</taxon>
        <taxon>Ranidae</taxon>
        <taxon>Staurois</taxon>
    </lineage>
</organism>
<name>A0ABN9BPP5_9NEOB</name>
<dbReference type="Proteomes" id="UP001162483">
    <property type="component" value="Unassembled WGS sequence"/>
</dbReference>